<dbReference type="Proteomes" id="UP000677218">
    <property type="component" value="Unassembled WGS sequence"/>
</dbReference>
<dbReference type="EMBL" id="BMAY01000001">
    <property type="protein sequence ID" value="GFZ26140.1"/>
    <property type="molecule type" value="Genomic_DNA"/>
</dbReference>
<dbReference type="Pfam" id="PF08862">
    <property type="entry name" value="DUF1829"/>
    <property type="match status" value="1"/>
</dbReference>
<evidence type="ECO:0000313" key="4">
    <source>
        <dbReference type="Proteomes" id="UP000677218"/>
    </source>
</evidence>
<accession>A0A916QJ39</accession>
<name>A0A916QJ39_9LACO</name>
<evidence type="ECO:0000259" key="2">
    <source>
        <dbReference type="Pfam" id="PF08862"/>
    </source>
</evidence>
<dbReference type="AlphaFoldDB" id="A0A916QJ39"/>
<gene>
    <name evidence="3" type="ORF">LCB40_00200</name>
</gene>
<feature type="domain" description="DUF1828" evidence="1">
    <location>
        <begin position="33"/>
        <end position="123"/>
    </location>
</feature>
<evidence type="ECO:0008006" key="5">
    <source>
        <dbReference type="Google" id="ProtNLM"/>
    </source>
</evidence>
<dbReference type="RefSeq" id="WP_212779856.1">
    <property type="nucleotide sequence ID" value="NZ_BMAY01000001.1"/>
</dbReference>
<dbReference type="InterPro" id="IPR014961">
    <property type="entry name" value="DUF1829"/>
</dbReference>
<proteinExistence type="predicted"/>
<organism evidence="3 4">
    <name type="scientific">Lactobacillus corticis</name>
    <dbReference type="NCBI Taxonomy" id="2201249"/>
    <lineage>
        <taxon>Bacteria</taxon>
        <taxon>Bacillati</taxon>
        <taxon>Bacillota</taxon>
        <taxon>Bacilli</taxon>
        <taxon>Lactobacillales</taxon>
        <taxon>Lactobacillaceae</taxon>
        <taxon>Lactobacillus</taxon>
    </lineage>
</organism>
<dbReference type="InterPro" id="IPR014960">
    <property type="entry name" value="DUF1828"/>
</dbReference>
<keyword evidence="4" id="KW-1185">Reference proteome</keyword>
<comment type="caution">
    <text evidence="3">The sequence shown here is derived from an EMBL/GenBank/DDBJ whole genome shotgun (WGS) entry which is preliminary data.</text>
</comment>
<dbReference type="Pfam" id="PF08861">
    <property type="entry name" value="DUF1828"/>
    <property type="match status" value="1"/>
</dbReference>
<reference evidence="3" key="1">
    <citation type="submission" date="2020-08" db="EMBL/GenBank/DDBJ databases">
        <title>Taxonomic study for Lactobacillus species isolated from hardwood bark.</title>
        <authorList>
            <person name="Tohno M."/>
            <person name="Tanizawa Y."/>
        </authorList>
    </citation>
    <scope>NUCLEOTIDE SEQUENCE</scope>
    <source>
        <strain evidence="3">B40</strain>
    </source>
</reference>
<sequence>MTKASLLENEYYKWLKKELVFEDANQNYVAISTPFFDSNFDNINLYAKFIDEQHIEISDFGFTRALLEDSGIKINKRSKKGQIFYDTLKNFGISQDDEALVIRTTLENFPKAKNRLFQGVMRINDLVYMTKGNITEAFVEIVSEFLAENNIYNTPNIEIASQDGISAHFDFSIPSNSGKEKLVKTSARPNDLNLAKVFNFDVKATSAVRDATFVYLLDDTRSKTSTKSSIREAALTGIEANTAVVSSFSEIKKANNILVNN</sequence>
<feature type="domain" description="DUF1829" evidence="2">
    <location>
        <begin position="164"/>
        <end position="225"/>
    </location>
</feature>
<protein>
    <recommendedName>
        <fullName evidence="5">DUF1828 domain-containing protein</fullName>
    </recommendedName>
</protein>
<evidence type="ECO:0000313" key="3">
    <source>
        <dbReference type="EMBL" id="GFZ26140.1"/>
    </source>
</evidence>
<evidence type="ECO:0000259" key="1">
    <source>
        <dbReference type="Pfam" id="PF08861"/>
    </source>
</evidence>